<feature type="signal peptide" evidence="2">
    <location>
        <begin position="1"/>
        <end position="37"/>
    </location>
</feature>
<comment type="caution">
    <text evidence="3">The sequence shown here is derived from an EMBL/GenBank/DDBJ whole genome shotgun (WGS) entry which is preliminary data.</text>
</comment>
<evidence type="ECO:0000313" key="4">
    <source>
        <dbReference type="Proteomes" id="UP000230886"/>
    </source>
</evidence>
<dbReference type="Proteomes" id="UP000230886">
    <property type="component" value="Unassembled WGS sequence"/>
</dbReference>
<name>A0A2A5J3B4_RHOSG</name>
<evidence type="ECO:0008006" key="5">
    <source>
        <dbReference type="Google" id="ProtNLM"/>
    </source>
</evidence>
<dbReference type="AlphaFoldDB" id="A0A2A5J3B4"/>
<feature type="region of interest" description="Disordered" evidence="1">
    <location>
        <begin position="45"/>
        <end position="114"/>
    </location>
</feature>
<accession>A0A2A5J3B4</accession>
<protein>
    <recommendedName>
        <fullName evidence="5">Insoluble domain protein</fullName>
    </recommendedName>
</protein>
<dbReference type="EMBL" id="NOVD01000038">
    <property type="protein sequence ID" value="PCK24075.1"/>
    <property type="molecule type" value="Genomic_DNA"/>
</dbReference>
<keyword evidence="2" id="KW-0732">Signal</keyword>
<organism evidence="3 4">
    <name type="scientific">Rhodococcus qingshengii</name>
    <dbReference type="NCBI Taxonomy" id="334542"/>
    <lineage>
        <taxon>Bacteria</taxon>
        <taxon>Bacillati</taxon>
        <taxon>Actinomycetota</taxon>
        <taxon>Actinomycetes</taxon>
        <taxon>Mycobacteriales</taxon>
        <taxon>Nocardiaceae</taxon>
        <taxon>Rhodococcus</taxon>
        <taxon>Rhodococcus erythropolis group</taxon>
    </lineage>
</organism>
<evidence type="ECO:0000313" key="3">
    <source>
        <dbReference type="EMBL" id="PCK24075.1"/>
    </source>
</evidence>
<gene>
    <name evidence="3" type="ORF">CHR55_27920</name>
</gene>
<evidence type="ECO:0000256" key="2">
    <source>
        <dbReference type="SAM" id="SignalP"/>
    </source>
</evidence>
<reference evidence="3 4" key="1">
    <citation type="submission" date="2017-07" db="EMBL/GenBank/DDBJ databases">
        <title>Draft sequence of Rhodococcus enclensis 23b-28.</title>
        <authorList>
            <person name="Besaury L."/>
            <person name="Sancelme M."/>
            <person name="Amato P."/>
            <person name="Lallement A."/>
            <person name="Delort A.-M."/>
        </authorList>
    </citation>
    <scope>NUCLEOTIDE SEQUENCE [LARGE SCALE GENOMIC DNA]</scope>
    <source>
        <strain evidence="3 4">23b-28</strain>
    </source>
</reference>
<proteinExistence type="predicted"/>
<feature type="compositionally biased region" description="Low complexity" evidence="1">
    <location>
        <begin position="99"/>
        <end position="108"/>
    </location>
</feature>
<evidence type="ECO:0000256" key="1">
    <source>
        <dbReference type="SAM" id="MobiDB-lite"/>
    </source>
</evidence>
<feature type="chain" id="PRO_5038597911" description="Insoluble domain protein" evidence="2">
    <location>
        <begin position="38"/>
        <end position="403"/>
    </location>
</feature>
<feature type="compositionally biased region" description="Polar residues" evidence="1">
    <location>
        <begin position="47"/>
        <end position="57"/>
    </location>
</feature>
<sequence length="403" mass="39679">MKQFKKPRSGGRHRSPSTGAVAAVTLAAMVGAAFVNAGVAIAAPTQPGITAPSQPGITTPPPASEQPGITTAPEVPAPTSDRSYWTPPPAEYDNIQWKPSPSTQQSSPNNAGDSSGNYVAPAYYGDPIDVGTLHLPTEVEIIAPIEAPPQMLQLGDYVGPKPNWMSDEYLERTNNTASVGVSQFATFWSSVGVDVDRSQRVSAATFGGAAAGALAAGTAGFTVGALGGGTVGGLIGAGMGGLVPLPPPLPEATTGVVGTAIGAGAGGLLLGIPSAAAGAVVGGLTAGAIGAGDTDAEPRHIDVPNLPEPDAPAITSQTSDALAAQAPQVAQVVTDAVASVPQITENVNAQLTAAREGVLAQPGGDQVIAALDSAAVEANYAFGPTADLIGQALGAAATGVTPA</sequence>
<dbReference type="RefSeq" id="WP_099698590.1">
    <property type="nucleotide sequence ID" value="NZ_NOVD01000038.1"/>
</dbReference>